<dbReference type="InterPro" id="IPR019987">
    <property type="entry name" value="GTP-bd_ribosome_bio_YsxC"/>
</dbReference>
<dbReference type="Proteomes" id="UP000008957">
    <property type="component" value="Chromosome"/>
</dbReference>
<dbReference type="PANTHER" id="PTHR11649">
    <property type="entry name" value="MSS1/TRME-RELATED GTP-BINDING PROTEIN"/>
    <property type="match status" value="1"/>
</dbReference>
<dbReference type="InterPro" id="IPR006073">
    <property type="entry name" value="GTP-bd"/>
</dbReference>
<comment type="function">
    <text evidence="10">Necessary for normal cell division and for the maintenance of normal septation.</text>
</comment>
<dbReference type="GO" id="GO:0046872">
    <property type="term" value="F:metal ion binding"/>
    <property type="evidence" value="ECO:0007669"/>
    <property type="project" value="UniProtKB-KW"/>
</dbReference>
<keyword evidence="9 10" id="KW-0131">Cell cycle</keyword>
<dbReference type="PANTHER" id="PTHR11649:SF13">
    <property type="entry name" value="ENGB-TYPE G DOMAIN-CONTAINING PROTEIN"/>
    <property type="match status" value="1"/>
</dbReference>
<keyword evidence="5 10" id="KW-0547">Nucleotide-binding</keyword>
<keyword evidence="3 10" id="KW-0132">Cell division</keyword>
<dbReference type="InterPro" id="IPR027417">
    <property type="entry name" value="P-loop_NTPase"/>
</dbReference>
<evidence type="ECO:0000256" key="9">
    <source>
        <dbReference type="ARBA" id="ARBA00023306"/>
    </source>
</evidence>
<reference evidence="12 13" key="2">
    <citation type="submission" date="2010-03" db="EMBL/GenBank/DDBJ databases">
        <authorList>
            <person name="Pajon A."/>
        </authorList>
    </citation>
    <scope>NUCLEOTIDE SEQUENCE [LARGE SCALE GENOMIC DNA]</scope>
    <source>
        <strain evidence="12 13">SGP1</strain>
    </source>
</reference>
<feature type="domain" description="EngB-type G" evidence="11">
    <location>
        <begin position="19"/>
        <end position="193"/>
    </location>
</feature>
<dbReference type="InterPro" id="IPR030393">
    <property type="entry name" value="G_ENGB_dom"/>
</dbReference>
<reference evidence="13" key="1">
    <citation type="submission" date="2010-03" db="EMBL/GenBank/DDBJ databases">
        <title>The genome sequence of Synergistetes sp. SGP1.</title>
        <authorList>
            <consortium name="metaHIT consortium -- http://www.metahit.eu/"/>
            <person name="Pajon A."/>
            <person name="Turner K."/>
            <person name="Parkhill J."/>
            <person name="Wade W."/>
            <person name="Vartoukian S."/>
        </authorList>
    </citation>
    <scope>NUCLEOTIDE SEQUENCE [LARGE SCALE GENOMIC DNA]</scope>
    <source>
        <strain evidence="13">SGP1</strain>
    </source>
</reference>
<evidence type="ECO:0000259" key="11">
    <source>
        <dbReference type="PROSITE" id="PS51706"/>
    </source>
</evidence>
<evidence type="ECO:0000256" key="4">
    <source>
        <dbReference type="ARBA" id="ARBA00022723"/>
    </source>
</evidence>
<evidence type="ECO:0000256" key="2">
    <source>
        <dbReference type="ARBA" id="ARBA00009638"/>
    </source>
</evidence>
<dbReference type="SUPFAM" id="SSF52540">
    <property type="entry name" value="P-loop containing nucleoside triphosphate hydrolases"/>
    <property type="match status" value="1"/>
</dbReference>
<dbReference type="GO" id="GO:0005525">
    <property type="term" value="F:GTP binding"/>
    <property type="evidence" value="ECO:0007669"/>
    <property type="project" value="UniProtKB-UniRule"/>
</dbReference>
<dbReference type="Pfam" id="PF01926">
    <property type="entry name" value="MMR_HSR1"/>
    <property type="match status" value="1"/>
</dbReference>
<sequence>MRVSLEATCFTPQQLPPEECPEVVIAGRSNVGKSSLINAFLGIRLAHVGATPGKTRSINFYRVEEDERPFRLVDLPGYGYASRSKAEKDAWLRLISAYVEGRAALRLVCHLVDFRHGLLANDLELQEWLVRCGRDILVVFTKADKLARGRWKDRVRQYVARGLHSVDLPIVTSAEKRVGVEELRSFIRSFLERND</sequence>
<dbReference type="CDD" id="cd01876">
    <property type="entry name" value="YihA_EngB"/>
    <property type="match status" value="1"/>
</dbReference>
<dbReference type="AlphaFoldDB" id="A0AB94IYS4"/>
<comment type="similarity">
    <text evidence="2 10">Belongs to the TRAFAC class TrmE-Era-EngA-EngB-Septin-like GTPase superfamily. EngB GTPase family.</text>
</comment>
<keyword evidence="13" id="KW-1185">Reference proteome</keyword>
<evidence type="ECO:0000256" key="7">
    <source>
        <dbReference type="ARBA" id="ARBA00023134"/>
    </source>
</evidence>
<evidence type="ECO:0000256" key="6">
    <source>
        <dbReference type="ARBA" id="ARBA00022842"/>
    </source>
</evidence>
<evidence type="ECO:0000256" key="8">
    <source>
        <dbReference type="ARBA" id="ARBA00023210"/>
    </source>
</evidence>
<proteinExistence type="inferred from homology"/>
<keyword evidence="4" id="KW-0479">Metal-binding</keyword>
<comment type="cofactor">
    <cofactor evidence="1">
        <name>Mg(2+)</name>
        <dbReference type="ChEBI" id="CHEBI:18420"/>
    </cofactor>
</comment>
<dbReference type="NCBIfam" id="TIGR00231">
    <property type="entry name" value="small_GTP"/>
    <property type="match status" value="1"/>
</dbReference>
<keyword evidence="7 10" id="KW-0342">GTP-binding</keyword>
<dbReference type="InterPro" id="IPR005225">
    <property type="entry name" value="Small_GTP-bd"/>
</dbReference>
<accession>A0AB94IYS4</accession>
<gene>
    <name evidence="10" type="primary">engB</name>
    <name evidence="12" type="ORF">SY1_21230</name>
</gene>
<dbReference type="Gene3D" id="3.40.50.300">
    <property type="entry name" value="P-loop containing nucleotide triphosphate hydrolases"/>
    <property type="match status" value="1"/>
</dbReference>
<dbReference type="GO" id="GO:0000917">
    <property type="term" value="P:division septum assembly"/>
    <property type="evidence" value="ECO:0007669"/>
    <property type="project" value="UniProtKB-KW"/>
</dbReference>
<organism evidence="12 13">
    <name type="scientific">Fretibacterium fastidiosum</name>
    <dbReference type="NCBI Taxonomy" id="651822"/>
    <lineage>
        <taxon>Bacteria</taxon>
        <taxon>Thermotogati</taxon>
        <taxon>Synergistota</taxon>
        <taxon>Synergistia</taxon>
        <taxon>Synergistales</taxon>
        <taxon>Aminobacteriaceae</taxon>
        <taxon>Fretibacterium</taxon>
    </lineage>
</organism>
<keyword evidence="8 10" id="KW-0717">Septation</keyword>
<dbReference type="EMBL" id="FP929056">
    <property type="protein sequence ID" value="CBL28868.1"/>
    <property type="molecule type" value="Genomic_DNA"/>
</dbReference>
<dbReference type="RefSeq" id="WP_015557015.1">
    <property type="nucleotide sequence ID" value="NC_021038.1"/>
</dbReference>
<dbReference type="KEGG" id="sbr:SY1_21230"/>
<dbReference type="PROSITE" id="PS51706">
    <property type="entry name" value="G_ENGB"/>
    <property type="match status" value="1"/>
</dbReference>
<evidence type="ECO:0000313" key="12">
    <source>
        <dbReference type="EMBL" id="CBL28868.1"/>
    </source>
</evidence>
<evidence type="ECO:0000256" key="5">
    <source>
        <dbReference type="ARBA" id="ARBA00022741"/>
    </source>
</evidence>
<dbReference type="HAMAP" id="MF_00321">
    <property type="entry name" value="GTPase_EngB"/>
    <property type="match status" value="1"/>
</dbReference>
<evidence type="ECO:0000256" key="1">
    <source>
        <dbReference type="ARBA" id="ARBA00001946"/>
    </source>
</evidence>
<protein>
    <recommendedName>
        <fullName evidence="10">Probable GTP-binding protein EngB</fullName>
    </recommendedName>
</protein>
<evidence type="ECO:0000256" key="10">
    <source>
        <dbReference type="HAMAP-Rule" id="MF_00321"/>
    </source>
</evidence>
<name>A0AB94IYS4_9BACT</name>
<dbReference type="NCBIfam" id="TIGR03598">
    <property type="entry name" value="GTPase_YsxC"/>
    <property type="match status" value="1"/>
</dbReference>
<evidence type="ECO:0000313" key="13">
    <source>
        <dbReference type="Proteomes" id="UP000008957"/>
    </source>
</evidence>
<keyword evidence="6" id="KW-0460">Magnesium</keyword>
<evidence type="ECO:0000256" key="3">
    <source>
        <dbReference type="ARBA" id="ARBA00022618"/>
    </source>
</evidence>